<feature type="binding site" evidence="3">
    <location>
        <position position="104"/>
    </location>
    <ligand>
        <name>Zn(2+)</name>
        <dbReference type="ChEBI" id="CHEBI:29105"/>
        <label>2</label>
    </ligand>
</feature>
<evidence type="ECO:0000256" key="1">
    <source>
        <dbReference type="PIRSR" id="PIRSR001359-1"/>
    </source>
</evidence>
<dbReference type="Proteomes" id="UP000886883">
    <property type="component" value="Unassembled WGS sequence"/>
</dbReference>
<evidence type="ECO:0000313" key="4">
    <source>
        <dbReference type="EMBL" id="HJB91729.1"/>
    </source>
</evidence>
<feature type="binding site" evidence="2">
    <location>
        <begin position="208"/>
        <end position="210"/>
    </location>
    <ligand>
        <name>dihydroxyacetone phosphate</name>
        <dbReference type="ChEBI" id="CHEBI:57642"/>
    </ligand>
</feature>
<dbReference type="SUPFAM" id="SSF51569">
    <property type="entry name" value="Aldolase"/>
    <property type="match status" value="1"/>
</dbReference>
<feature type="active site" description="Proton donor" evidence="1">
    <location>
        <position position="82"/>
    </location>
</feature>
<dbReference type="PANTHER" id="PTHR30304:SF0">
    <property type="entry name" value="D-TAGATOSE-1,6-BISPHOSPHATE ALDOLASE SUBUNIT GATY-RELATED"/>
    <property type="match status" value="1"/>
</dbReference>
<keyword evidence="3" id="KW-0479">Metal-binding</keyword>
<proteinExistence type="predicted"/>
<name>A0A9D2SDF1_9FIRM</name>
<dbReference type="PANTHER" id="PTHR30304">
    <property type="entry name" value="D-TAGATOSE-1,6-BISPHOSPHATE ALDOLASE"/>
    <property type="match status" value="1"/>
</dbReference>
<comment type="caution">
    <text evidence="4">The sequence shown here is derived from an EMBL/GenBank/DDBJ whole genome shotgun (WGS) entry which is preliminary data.</text>
</comment>
<dbReference type="CDD" id="cd00947">
    <property type="entry name" value="TBP_aldolase_IIB"/>
    <property type="match status" value="1"/>
</dbReference>
<feature type="binding site" evidence="2">
    <location>
        <position position="180"/>
    </location>
    <ligand>
        <name>dihydroxyacetone phosphate</name>
        <dbReference type="ChEBI" id="CHEBI:57642"/>
    </ligand>
</feature>
<dbReference type="EMBL" id="DWXE01000039">
    <property type="protein sequence ID" value="HJB91729.1"/>
    <property type="molecule type" value="Genomic_DNA"/>
</dbReference>
<dbReference type="InterPro" id="IPR013785">
    <property type="entry name" value="Aldolase_TIM"/>
</dbReference>
<dbReference type="GO" id="GO:0005829">
    <property type="term" value="C:cytosol"/>
    <property type="evidence" value="ECO:0007669"/>
    <property type="project" value="TreeGrafter"/>
</dbReference>
<feature type="binding site" evidence="3">
    <location>
        <position position="83"/>
    </location>
    <ligand>
        <name>Zn(2+)</name>
        <dbReference type="ChEBI" id="CHEBI:29105"/>
        <label>1</label>
        <note>catalytic</note>
    </ligand>
</feature>
<sequence>MPLTKVKDLLVHAQEHGYGVPAINVFDYNSIKFAAMAAEEARMPLIIQYFPGFDVHAPLADIRDIAVAFARRAAVPIAVHLDHSRSFEIAVSGLGAGFPSVMVDGSALPYEENVSLTAEVARCAHAMGVDVEAELGHVGVGMNLEDMTDAARFTDPDQAVDFVSRTGADSLAIAVGNAHGNYIRTPELDFDRIRKLREVLDIPLVMHGGSDIPDDQLARAVRCGMSKFNIATEYQRAFYNNMKEFFADGSNAGAYFKALRAIERPCIDFVKSKIDVLNPDGYRL</sequence>
<reference evidence="4" key="2">
    <citation type="submission" date="2021-04" db="EMBL/GenBank/DDBJ databases">
        <authorList>
            <person name="Gilroy R."/>
        </authorList>
    </citation>
    <scope>NUCLEOTIDE SEQUENCE</scope>
    <source>
        <strain evidence="4">USAMLcec3-2134</strain>
    </source>
</reference>
<dbReference type="GO" id="GO:0008270">
    <property type="term" value="F:zinc ion binding"/>
    <property type="evidence" value="ECO:0007669"/>
    <property type="project" value="InterPro"/>
</dbReference>
<dbReference type="NCBIfam" id="TIGR00167">
    <property type="entry name" value="cbbA"/>
    <property type="match status" value="1"/>
</dbReference>
<dbReference type="AlphaFoldDB" id="A0A9D2SDF1"/>
<dbReference type="InterPro" id="IPR050246">
    <property type="entry name" value="Class_II_FBP_aldolase"/>
</dbReference>
<gene>
    <name evidence="4" type="ORF">H9763_09750</name>
</gene>
<organism evidence="4 5">
    <name type="scientific">Candidatus Eisenbergiella merdigallinarum</name>
    <dbReference type="NCBI Taxonomy" id="2838552"/>
    <lineage>
        <taxon>Bacteria</taxon>
        <taxon>Bacillati</taxon>
        <taxon>Bacillota</taxon>
        <taxon>Clostridia</taxon>
        <taxon>Lachnospirales</taxon>
        <taxon>Lachnospiraceae</taxon>
        <taxon>Eisenbergiella</taxon>
    </lineage>
</organism>
<feature type="binding site" evidence="3">
    <location>
        <position position="179"/>
    </location>
    <ligand>
        <name>Zn(2+)</name>
        <dbReference type="ChEBI" id="CHEBI:29105"/>
        <label>1</label>
        <note>catalytic</note>
    </ligand>
</feature>
<dbReference type="InterPro" id="IPR000771">
    <property type="entry name" value="FBA_II"/>
</dbReference>
<keyword evidence="3" id="KW-0862">Zinc</keyword>
<dbReference type="Gene3D" id="3.20.20.70">
    <property type="entry name" value="Aldolase class I"/>
    <property type="match status" value="1"/>
</dbReference>
<evidence type="ECO:0000256" key="2">
    <source>
        <dbReference type="PIRSR" id="PIRSR001359-2"/>
    </source>
</evidence>
<dbReference type="PIRSF" id="PIRSF001359">
    <property type="entry name" value="F_bP_aldolase_II"/>
    <property type="match status" value="1"/>
</dbReference>
<feature type="binding site" evidence="3">
    <location>
        <position position="134"/>
    </location>
    <ligand>
        <name>Zn(2+)</name>
        <dbReference type="ChEBI" id="CHEBI:29105"/>
        <label>2</label>
    </ligand>
</feature>
<reference evidence="4" key="1">
    <citation type="journal article" date="2021" name="PeerJ">
        <title>Extensive microbial diversity within the chicken gut microbiome revealed by metagenomics and culture.</title>
        <authorList>
            <person name="Gilroy R."/>
            <person name="Ravi A."/>
            <person name="Getino M."/>
            <person name="Pursley I."/>
            <person name="Horton D.L."/>
            <person name="Alikhan N.F."/>
            <person name="Baker D."/>
            <person name="Gharbi K."/>
            <person name="Hall N."/>
            <person name="Watson M."/>
            <person name="Adriaenssens E.M."/>
            <person name="Foster-Nyarko E."/>
            <person name="Jarju S."/>
            <person name="Secka A."/>
            <person name="Antonio M."/>
            <person name="Oren A."/>
            <person name="Chaudhuri R.R."/>
            <person name="La Ragione R."/>
            <person name="Hildebrand F."/>
            <person name="Pallen M.J."/>
        </authorList>
    </citation>
    <scope>NUCLEOTIDE SEQUENCE</scope>
    <source>
        <strain evidence="4">USAMLcec3-2134</strain>
    </source>
</reference>
<feature type="binding site" evidence="3">
    <location>
        <position position="207"/>
    </location>
    <ligand>
        <name>Zn(2+)</name>
        <dbReference type="ChEBI" id="CHEBI:29105"/>
        <label>1</label>
        <note>catalytic</note>
    </ligand>
</feature>
<evidence type="ECO:0000256" key="3">
    <source>
        <dbReference type="PIRSR" id="PIRSR001359-3"/>
    </source>
</evidence>
<dbReference type="GO" id="GO:0005975">
    <property type="term" value="P:carbohydrate metabolic process"/>
    <property type="evidence" value="ECO:0007669"/>
    <property type="project" value="InterPro"/>
</dbReference>
<dbReference type="Pfam" id="PF01116">
    <property type="entry name" value="F_bP_aldolase"/>
    <property type="match status" value="1"/>
</dbReference>
<feature type="binding site" evidence="2">
    <location>
        <begin position="229"/>
        <end position="232"/>
    </location>
    <ligand>
        <name>dihydroxyacetone phosphate</name>
        <dbReference type="ChEBI" id="CHEBI:57642"/>
    </ligand>
</feature>
<dbReference type="GO" id="GO:0009025">
    <property type="term" value="F:tagatose-bisphosphate aldolase activity"/>
    <property type="evidence" value="ECO:0007669"/>
    <property type="project" value="TreeGrafter"/>
</dbReference>
<protein>
    <submittedName>
        <fullName evidence="4">Class II fructose-bisphosphate aldolase</fullName>
    </submittedName>
</protein>
<evidence type="ECO:0000313" key="5">
    <source>
        <dbReference type="Proteomes" id="UP000886883"/>
    </source>
</evidence>
<accession>A0A9D2SDF1</accession>
<comment type="cofactor">
    <cofactor evidence="3">
        <name>Zn(2+)</name>
        <dbReference type="ChEBI" id="CHEBI:29105"/>
    </cofactor>
    <text evidence="3">Binds 2 Zn(2+) ions per subunit. One is catalytic and the other provides a structural contribution.</text>
</comment>